<gene>
    <name evidence="4" type="ORF">ACFFJP_14200</name>
</gene>
<dbReference type="Proteomes" id="UP001589813">
    <property type="component" value="Unassembled WGS sequence"/>
</dbReference>
<evidence type="ECO:0000259" key="3">
    <source>
        <dbReference type="PROSITE" id="PS50268"/>
    </source>
</evidence>
<dbReference type="InterPro" id="IPR002126">
    <property type="entry name" value="Cadherin-like_dom"/>
</dbReference>
<keyword evidence="2" id="KW-0732">Signal</keyword>
<dbReference type="InterPro" id="IPR013783">
    <property type="entry name" value="Ig-like_fold"/>
</dbReference>
<sequence>MQRSSFRSCWQFGFCLLSLNILAACGGGGADSAPTPQPTPQNVAPVPGTNTFQLNEDSSLQAQLSASDADNDALSYQLTSQSQAQGLVTLQTDGRFSYQPTADFAGEASFSFSVSDGKNTPVAATARLSIQNVNDLPVALLQQFSGQEDVAANFQLKATDADQDPLIFTLQTATPANSGVTVSPAGAISLKPTANFHGKIALQIQVSDAKGAAVPFQAEITLAPVNDAPTLTVTALPTPLDAGRSYPLQYSIEDVDGDAVVLSNTQPELFRLNTTATGAALQVLARTTALDTELLLQATDSQGATTQFKQKVLVAIPNGNNMGRTLVGPVQSNRLNLVIVGDGFTAAEQQKLREAAVKFSQIFFTSKEIGTHREGWSLHVLDAVSVQSGADDPSTNTSVDTLFDGNFGCAGIDRLYCVNDSKVFSYVLQHYPQFDFVLVVGNSTKYGGAGGRLSTYTLHDSAVDVAIHELGHTFARLADEYVDDATAHLYLPGYCENCYANITQLTDLTQVKWRHWFSDPAKVPTQPGQTGVGLFEGGYYSSKGFYRPKDNSFMLALGQPIGEVNGEAWVNQLYQNIGMYHSRQPQQQQVEQARGQNQQFSFTLSVGSAQQKVQWYLNGQAMPQFENKTDISCCQDQQQNYQITAVITDISGLIKAPALVSKEVQWNVQIQ</sequence>
<feature type="region of interest" description="Disordered" evidence="1">
    <location>
        <begin position="29"/>
        <end position="48"/>
    </location>
</feature>
<accession>A0ABV6BEY3</accession>
<dbReference type="Pfam" id="PF09471">
    <property type="entry name" value="Peptidase_M64"/>
    <property type="match status" value="1"/>
</dbReference>
<dbReference type="InterPro" id="IPR024079">
    <property type="entry name" value="MetalloPept_cat_dom_sf"/>
</dbReference>
<protein>
    <submittedName>
        <fullName evidence="4">M64 family metallopeptidase</fullName>
    </submittedName>
</protein>
<evidence type="ECO:0000313" key="4">
    <source>
        <dbReference type="EMBL" id="MFC0049444.1"/>
    </source>
</evidence>
<dbReference type="PROSITE" id="PS51257">
    <property type="entry name" value="PROKAR_LIPOPROTEIN"/>
    <property type="match status" value="1"/>
</dbReference>
<dbReference type="InterPro" id="IPR019026">
    <property type="entry name" value="Peptidase_M64_IgA"/>
</dbReference>
<dbReference type="Pfam" id="PF17963">
    <property type="entry name" value="Big_9"/>
    <property type="match status" value="2"/>
</dbReference>
<evidence type="ECO:0000256" key="2">
    <source>
        <dbReference type="SAM" id="SignalP"/>
    </source>
</evidence>
<feature type="domain" description="Cadherin" evidence="3">
    <location>
        <begin position="46"/>
        <end position="139"/>
    </location>
</feature>
<dbReference type="EMBL" id="JBHLXP010000003">
    <property type="protein sequence ID" value="MFC0049444.1"/>
    <property type="molecule type" value="Genomic_DNA"/>
</dbReference>
<dbReference type="Gene3D" id="3.40.390.10">
    <property type="entry name" value="Collagenase (Catalytic Domain)"/>
    <property type="match status" value="1"/>
</dbReference>
<proteinExistence type="predicted"/>
<feature type="signal peptide" evidence="2">
    <location>
        <begin position="1"/>
        <end position="23"/>
    </location>
</feature>
<feature type="chain" id="PRO_5045297032" evidence="2">
    <location>
        <begin position="24"/>
        <end position="671"/>
    </location>
</feature>
<dbReference type="Gene3D" id="2.60.40.10">
    <property type="entry name" value="Immunoglobulins"/>
    <property type="match status" value="1"/>
</dbReference>
<dbReference type="NCBIfam" id="NF012211">
    <property type="entry name" value="tand_rpt_95"/>
    <property type="match status" value="2"/>
</dbReference>
<evidence type="ECO:0000256" key="1">
    <source>
        <dbReference type="SAM" id="MobiDB-lite"/>
    </source>
</evidence>
<dbReference type="RefSeq" id="WP_377245288.1">
    <property type="nucleotide sequence ID" value="NZ_JBHLXP010000003.1"/>
</dbReference>
<organism evidence="4 5">
    <name type="scientific">Rheinheimera tilapiae</name>
    <dbReference type="NCBI Taxonomy" id="875043"/>
    <lineage>
        <taxon>Bacteria</taxon>
        <taxon>Pseudomonadati</taxon>
        <taxon>Pseudomonadota</taxon>
        <taxon>Gammaproteobacteria</taxon>
        <taxon>Chromatiales</taxon>
        <taxon>Chromatiaceae</taxon>
        <taxon>Rheinheimera</taxon>
    </lineage>
</organism>
<dbReference type="PROSITE" id="PS50268">
    <property type="entry name" value="CADHERIN_2"/>
    <property type="match status" value="1"/>
</dbReference>
<reference evidence="4 5" key="1">
    <citation type="submission" date="2024-09" db="EMBL/GenBank/DDBJ databases">
        <authorList>
            <person name="Sun Q."/>
            <person name="Mori K."/>
        </authorList>
    </citation>
    <scope>NUCLEOTIDE SEQUENCE [LARGE SCALE GENOMIC DNA]</scope>
    <source>
        <strain evidence="4 5">KCTC 23315</strain>
    </source>
</reference>
<comment type="caution">
    <text evidence="4">The sequence shown here is derived from an EMBL/GenBank/DDBJ whole genome shotgun (WGS) entry which is preliminary data.</text>
</comment>
<evidence type="ECO:0000313" key="5">
    <source>
        <dbReference type="Proteomes" id="UP001589813"/>
    </source>
</evidence>
<keyword evidence="5" id="KW-1185">Reference proteome</keyword>
<name>A0ABV6BEY3_9GAMM</name>
<dbReference type="Gene3D" id="2.60.40.2810">
    <property type="match status" value="1"/>
</dbReference>